<dbReference type="SUPFAM" id="SSF81383">
    <property type="entry name" value="F-box domain"/>
    <property type="match status" value="1"/>
</dbReference>
<name>A0ABD1BF55_CARAN</name>
<organism evidence="2 3">
    <name type="scientific">Cardamine amara subsp. amara</name>
    <dbReference type="NCBI Taxonomy" id="228776"/>
    <lineage>
        <taxon>Eukaryota</taxon>
        <taxon>Viridiplantae</taxon>
        <taxon>Streptophyta</taxon>
        <taxon>Embryophyta</taxon>
        <taxon>Tracheophyta</taxon>
        <taxon>Spermatophyta</taxon>
        <taxon>Magnoliopsida</taxon>
        <taxon>eudicotyledons</taxon>
        <taxon>Gunneridae</taxon>
        <taxon>Pentapetalae</taxon>
        <taxon>rosids</taxon>
        <taxon>malvids</taxon>
        <taxon>Brassicales</taxon>
        <taxon>Brassicaceae</taxon>
        <taxon>Cardamineae</taxon>
        <taxon>Cardamine</taxon>
    </lineage>
</organism>
<feature type="domain" description="F-box" evidence="1">
    <location>
        <begin position="11"/>
        <end position="47"/>
    </location>
</feature>
<evidence type="ECO:0000313" key="3">
    <source>
        <dbReference type="Proteomes" id="UP001558713"/>
    </source>
</evidence>
<dbReference type="EMBL" id="JBANAX010000280">
    <property type="protein sequence ID" value="KAL1215954.1"/>
    <property type="molecule type" value="Genomic_DNA"/>
</dbReference>
<evidence type="ECO:0000313" key="2">
    <source>
        <dbReference type="EMBL" id="KAL1215954.1"/>
    </source>
</evidence>
<comment type="caution">
    <text evidence="2">The sequence shown here is derived from an EMBL/GenBank/DDBJ whole genome shotgun (WGS) entry which is preliminary data.</text>
</comment>
<dbReference type="Proteomes" id="UP001558713">
    <property type="component" value="Unassembled WGS sequence"/>
</dbReference>
<dbReference type="SUPFAM" id="SSF52047">
    <property type="entry name" value="RNI-like"/>
    <property type="match status" value="1"/>
</dbReference>
<protein>
    <submittedName>
        <fullName evidence="2">F-box protein</fullName>
    </submittedName>
</protein>
<dbReference type="Gene3D" id="1.20.1280.50">
    <property type="match status" value="1"/>
</dbReference>
<dbReference type="InterPro" id="IPR055294">
    <property type="entry name" value="FBL60-like"/>
</dbReference>
<dbReference type="Pfam" id="PF24758">
    <property type="entry name" value="LRR_At5g56370"/>
    <property type="match status" value="1"/>
</dbReference>
<dbReference type="PANTHER" id="PTHR31293:SF16">
    <property type="entry name" value="RNI-LIKE SUPERFAMILY PROTEIN"/>
    <property type="match status" value="1"/>
</dbReference>
<dbReference type="AlphaFoldDB" id="A0ABD1BF55"/>
<dbReference type="InterPro" id="IPR006566">
    <property type="entry name" value="FBD"/>
</dbReference>
<dbReference type="CDD" id="cd22160">
    <property type="entry name" value="F-box_AtFBL13-like"/>
    <property type="match status" value="1"/>
</dbReference>
<reference evidence="2 3" key="1">
    <citation type="submission" date="2024-04" db="EMBL/GenBank/DDBJ databases">
        <title>Genome assembly C_amara_ONT_v2.</title>
        <authorList>
            <person name="Yant L."/>
            <person name="Moore C."/>
            <person name="Slenker M."/>
        </authorList>
    </citation>
    <scope>NUCLEOTIDE SEQUENCE [LARGE SCALE GENOMIC DNA]</scope>
    <source>
        <tissue evidence="2">Leaf</tissue>
    </source>
</reference>
<evidence type="ECO:0000259" key="1">
    <source>
        <dbReference type="PROSITE" id="PS50181"/>
    </source>
</evidence>
<sequence length="478" mass="54325">MYGFEGWVEKMDHVSRLPDEVLCHILSFLTTKHAALTSVLSTRWRNLFALVPNLDMDDSIFLYPEEGKREREGILQSFMNFVDRVLALQRNSPVNKVSIKCKTGVDVESLDFWIENVLARGVSDLDLCIVFGDRYWLSPQGFESRKLVKLKIGNGIDLGWWTEGICLPVLKTLVLESVEFCVNKFEILLPACPALEELDMTNIKGLDFNETVSSASLKTLKIVSCVCSGTFSFDTPNLIYLVYSDSVAEDYPLANFTSLLEARINLNVTEDQIKRARAPNNEWLEDDEDDVALRLGNAAKLMNGIRNVQTLYLTYTTIKVFSLCPESMPVFKNLKILRVLLDEIRWQAVPVFLKNCPHLETLNITGFLHRETDPCGDVCDCISRDSKGLSLASCPLKRIDIQRFIGTMREITMINHFLDCFPCFKEIEITVQGHCPTRLIVPQVNDLKVQMMKLYNKSLSCNVELNVCESLYMKLAAQ</sequence>
<dbReference type="PROSITE" id="PS50181">
    <property type="entry name" value="FBOX"/>
    <property type="match status" value="1"/>
</dbReference>
<gene>
    <name evidence="2" type="ORF">V5N11_028949</name>
</gene>
<dbReference type="SMART" id="SM00579">
    <property type="entry name" value="FBD"/>
    <property type="match status" value="1"/>
</dbReference>
<dbReference type="InterPro" id="IPR053781">
    <property type="entry name" value="F-box_AtFBL13-like"/>
</dbReference>
<dbReference type="Gene3D" id="3.80.10.10">
    <property type="entry name" value="Ribonuclease Inhibitor"/>
    <property type="match status" value="1"/>
</dbReference>
<dbReference type="InterPro" id="IPR036047">
    <property type="entry name" value="F-box-like_dom_sf"/>
</dbReference>
<dbReference type="InterPro" id="IPR055411">
    <property type="entry name" value="LRR_FXL15/At3g58940/PEG3-like"/>
</dbReference>
<dbReference type="Pfam" id="PF00646">
    <property type="entry name" value="F-box"/>
    <property type="match status" value="1"/>
</dbReference>
<dbReference type="PANTHER" id="PTHR31293">
    <property type="entry name" value="RNI-LIKE SUPERFAMILY PROTEIN"/>
    <property type="match status" value="1"/>
</dbReference>
<dbReference type="InterPro" id="IPR032675">
    <property type="entry name" value="LRR_dom_sf"/>
</dbReference>
<accession>A0ABD1BF55</accession>
<keyword evidence="3" id="KW-1185">Reference proteome</keyword>
<dbReference type="InterPro" id="IPR001810">
    <property type="entry name" value="F-box_dom"/>
</dbReference>
<proteinExistence type="predicted"/>